<reference evidence="1 2" key="1">
    <citation type="journal article" date="2019" name="Int. J. Syst. Evol. Microbiol.">
        <title>The Global Catalogue of Microorganisms (GCM) 10K type strain sequencing project: providing services to taxonomists for standard genome sequencing and annotation.</title>
        <authorList>
            <consortium name="The Broad Institute Genomics Platform"/>
            <consortium name="The Broad Institute Genome Sequencing Center for Infectious Disease"/>
            <person name="Wu L."/>
            <person name="Ma J."/>
        </authorList>
    </citation>
    <scope>NUCLEOTIDE SEQUENCE [LARGE SCALE GENOMIC DNA]</scope>
    <source>
        <strain evidence="1 2">JCM 13378</strain>
    </source>
</reference>
<organism evidence="1 2">
    <name type="scientific">Bowmanella denitrificans</name>
    <dbReference type="NCBI Taxonomy" id="366582"/>
    <lineage>
        <taxon>Bacteria</taxon>
        <taxon>Pseudomonadati</taxon>
        <taxon>Pseudomonadota</taxon>
        <taxon>Gammaproteobacteria</taxon>
        <taxon>Alteromonadales</taxon>
        <taxon>Alteromonadaceae</taxon>
        <taxon>Bowmanella</taxon>
    </lineage>
</organism>
<name>A0ABN0X2R7_9ALTE</name>
<comment type="caution">
    <text evidence="1">The sequence shown here is derived from an EMBL/GenBank/DDBJ whole genome shotgun (WGS) entry which is preliminary data.</text>
</comment>
<accession>A0ABN0X2R7</accession>
<evidence type="ECO:0000313" key="2">
    <source>
        <dbReference type="Proteomes" id="UP001501757"/>
    </source>
</evidence>
<proteinExistence type="predicted"/>
<sequence length="67" mass="7643">MLELLKNRYNQGLSAGLYYFRDSHCIEVDILYKIGEGLTGIEIKSAATWNSSFLYGLKRFPPLSARL</sequence>
<keyword evidence="2" id="KW-1185">Reference proteome</keyword>
<gene>
    <name evidence="1" type="ORF">GCM10009092_17480</name>
</gene>
<dbReference type="EMBL" id="BAAAEI010000007">
    <property type="protein sequence ID" value="GAA0353605.1"/>
    <property type="molecule type" value="Genomic_DNA"/>
</dbReference>
<evidence type="ECO:0000313" key="1">
    <source>
        <dbReference type="EMBL" id="GAA0353605.1"/>
    </source>
</evidence>
<dbReference type="Proteomes" id="UP001501757">
    <property type="component" value="Unassembled WGS sequence"/>
</dbReference>
<evidence type="ECO:0008006" key="3">
    <source>
        <dbReference type="Google" id="ProtNLM"/>
    </source>
</evidence>
<protein>
    <recommendedName>
        <fullName evidence="3">DUF4143 domain-containing protein</fullName>
    </recommendedName>
</protein>